<proteinExistence type="predicted"/>
<organism evidence="1">
    <name type="scientific">hydrothermal vent metagenome</name>
    <dbReference type="NCBI Taxonomy" id="652676"/>
    <lineage>
        <taxon>unclassified sequences</taxon>
        <taxon>metagenomes</taxon>
        <taxon>ecological metagenomes</taxon>
    </lineage>
</organism>
<evidence type="ECO:0000313" key="2">
    <source>
        <dbReference type="EMBL" id="VAW42667.1"/>
    </source>
</evidence>
<dbReference type="AlphaFoldDB" id="A0A3B0WDH2"/>
<dbReference type="EMBL" id="UOEW01000369">
    <property type="protein sequence ID" value="VAW42626.1"/>
    <property type="molecule type" value="Genomic_DNA"/>
</dbReference>
<name>A0A3B0WDH2_9ZZZZ</name>
<accession>A0A3B0WDH2</accession>
<protein>
    <submittedName>
        <fullName evidence="1">Uncharacterized protein</fullName>
    </submittedName>
</protein>
<dbReference type="EMBL" id="UOEW01000369">
    <property type="protein sequence ID" value="VAW42667.1"/>
    <property type="molecule type" value="Genomic_DNA"/>
</dbReference>
<sequence>MAGNQLFKTIEKAREHAESKNTTFETGNYPDLLIGNKIAYYSIPYMNIRNRICFNENLIFQGDGYSFTIEGDNMILLIRLINLHRLAEIIEGESYCFESQDIFIKSITVQPIESEKEQV</sequence>
<gene>
    <name evidence="1" type="ORF">MNBD_GAMMA01-1371</name>
    <name evidence="2" type="ORF">MNBD_GAMMA01-1398</name>
</gene>
<reference evidence="1" key="1">
    <citation type="submission" date="2018-06" db="EMBL/GenBank/DDBJ databases">
        <authorList>
            <person name="Zhirakovskaya E."/>
        </authorList>
    </citation>
    <scope>NUCLEOTIDE SEQUENCE</scope>
</reference>
<evidence type="ECO:0000313" key="1">
    <source>
        <dbReference type="EMBL" id="VAW42626.1"/>
    </source>
</evidence>